<proteinExistence type="predicted"/>
<organism evidence="1 2">
    <name type="scientific">Pseudomonas amygdali pv. tabaci</name>
    <name type="common">Pseudomonas syringae pv. tabaci</name>
    <dbReference type="NCBI Taxonomy" id="322"/>
    <lineage>
        <taxon>Bacteria</taxon>
        <taxon>Pseudomonadati</taxon>
        <taxon>Pseudomonadota</taxon>
        <taxon>Gammaproteobacteria</taxon>
        <taxon>Pseudomonadales</taxon>
        <taxon>Pseudomonadaceae</taxon>
        <taxon>Pseudomonas</taxon>
        <taxon>Pseudomonas amygdali</taxon>
    </lineage>
</organism>
<reference evidence="1 2" key="1">
    <citation type="submission" date="2018-08" db="EMBL/GenBank/DDBJ databases">
        <title>Recombination of ecologically and evolutionarily significant loci maintains genetic cohesion in the Pseudomonas syringae species complex.</title>
        <authorList>
            <person name="Dillon M."/>
            <person name="Thakur S."/>
            <person name="Almeida R.N.D."/>
            <person name="Weir B.S."/>
            <person name="Guttman D.S."/>
        </authorList>
    </citation>
    <scope>NUCLEOTIDE SEQUENCE [LARGE SCALE GENOMIC DNA]</scope>
    <source>
        <strain evidence="1 2">ICMP 2851</strain>
    </source>
</reference>
<gene>
    <name evidence="1" type="ORF">ALQ89_200020</name>
</gene>
<sequence length="98" mass="11039">MFDRLRGIMPALLPPSSLNDFQPRGHNTCRLIWVGCEFFERMVCDDSDGFVGMLKSVADELHIVAVDFHRLRTPHRLVVQNVDVALHSTVGRVAHALS</sequence>
<comment type="caution">
    <text evidence="1">The sequence shown here is derived from an EMBL/GenBank/DDBJ whole genome shotgun (WGS) entry which is preliminary data.</text>
</comment>
<name>A0AAX1VWM0_PSEAJ</name>
<evidence type="ECO:0000313" key="1">
    <source>
        <dbReference type="EMBL" id="RML82142.1"/>
    </source>
</evidence>
<dbReference type="Proteomes" id="UP000280350">
    <property type="component" value="Unassembled WGS sequence"/>
</dbReference>
<protein>
    <submittedName>
        <fullName evidence="1">Uncharacterized protein</fullName>
    </submittedName>
</protein>
<dbReference type="EMBL" id="RBNX01000084">
    <property type="protein sequence ID" value="RML82142.1"/>
    <property type="molecule type" value="Genomic_DNA"/>
</dbReference>
<dbReference type="AlphaFoldDB" id="A0AAX1VWM0"/>
<evidence type="ECO:0000313" key="2">
    <source>
        <dbReference type="Proteomes" id="UP000280350"/>
    </source>
</evidence>
<accession>A0AAX1VWM0</accession>